<name>A0ACC0CT69_9PEZI</name>
<gene>
    <name evidence="1" type="ORF">F4821DRAFT_190667</name>
</gene>
<dbReference type="Proteomes" id="UP001497680">
    <property type="component" value="Unassembled WGS sequence"/>
</dbReference>
<comment type="caution">
    <text evidence="1">The sequence shown here is derived from an EMBL/GenBank/DDBJ whole genome shotgun (WGS) entry which is preliminary data.</text>
</comment>
<sequence>MTASDEISKSSEKQEVLPESLPQVQRIEKEDVHLAAEEGFAATDSHGVPIIEFDRLAERKLRNKIDYMIVPTVSLLYLFCFIDRSNVGNARLAGLEIDLGMSGNDYNVLLSIFFISYILFEVPCNLACKWFGPGWFIPFISFGFGACSLGMAFVNHLPAACGVRFLLGAFEAGMMPGISYYLSRWYRRSELVFRISLFIVMAPLAGAFGGLLASGILSLSNIGSVHTWRMIFLVEGIITMGLSLISLMTLTDRPETARWLTEEEKTLAIARVKSEMLAQTTVLDKTNRKKVWLGFWNPAVLATSVIFLFNNITVQGLAFFTPTIVATIYPNYSTVRKQLYTVPPYVVGAVFEVLIPALSWRLDKRQIFFVPVALLTMMGYIMFLASKDTSVRYAATFFTAISCFAAGPLTNAQVSAQVISDSARSMSLATNMMFGNIGGLVATWSYLGWDGPNYPIGNGLNLAASTMILILSVATLLWMNWDNKRRDKVDVSRKLEGLSQAEIECLEWKHPGWRWKP</sequence>
<keyword evidence="2" id="KW-1185">Reference proteome</keyword>
<proteinExistence type="predicted"/>
<organism evidence="1 2">
    <name type="scientific">Hypoxylon rubiginosum</name>
    <dbReference type="NCBI Taxonomy" id="110542"/>
    <lineage>
        <taxon>Eukaryota</taxon>
        <taxon>Fungi</taxon>
        <taxon>Dikarya</taxon>
        <taxon>Ascomycota</taxon>
        <taxon>Pezizomycotina</taxon>
        <taxon>Sordariomycetes</taxon>
        <taxon>Xylariomycetidae</taxon>
        <taxon>Xylariales</taxon>
        <taxon>Hypoxylaceae</taxon>
        <taxon>Hypoxylon</taxon>
    </lineage>
</organism>
<reference evidence="1 2" key="1">
    <citation type="journal article" date="2022" name="New Phytol.">
        <title>Ecological generalism drives hyperdiversity of secondary metabolite gene clusters in xylarialean endophytes.</title>
        <authorList>
            <person name="Franco M.E.E."/>
            <person name="Wisecaver J.H."/>
            <person name="Arnold A.E."/>
            <person name="Ju Y.M."/>
            <person name="Slot J.C."/>
            <person name="Ahrendt S."/>
            <person name="Moore L.P."/>
            <person name="Eastman K.E."/>
            <person name="Scott K."/>
            <person name="Konkel Z."/>
            <person name="Mondo S.J."/>
            <person name="Kuo A."/>
            <person name="Hayes R.D."/>
            <person name="Haridas S."/>
            <person name="Andreopoulos B."/>
            <person name="Riley R."/>
            <person name="LaButti K."/>
            <person name="Pangilinan J."/>
            <person name="Lipzen A."/>
            <person name="Amirebrahimi M."/>
            <person name="Yan J."/>
            <person name="Adam C."/>
            <person name="Keymanesh K."/>
            <person name="Ng V."/>
            <person name="Louie K."/>
            <person name="Northen T."/>
            <person name="Drula E."/>
            <person name="Henrissat B."/>
            <person name="Hsieh H.M."/>
            <person name="Youens-Clark K."/>
            <person name="Lutzoni F."/>
            <person name="Miadlikowska J."/>
            <person name="Eastwood D.C."/>
            <person name="Hamelin R.C."/>
            <person name="Grigoriev I.V."/>
            <person name="U'Ren J.M."/>
        </authorList>
    </citation>
    <scope>NUCLEOTIDE SEQUENCE [LARGE SCALE GENOMIC DNA]</scope>
    <source>
        <strain evidence="1 2">ER1909</strain>
    </source>
</reference>
<dbReference type="EMBL" id="MU394349">
    <property type="protein sequence ID" value="KAI6083649.1"/>
    <property type="molecule type" value="Genomic_DNA"/>
</dbReference>
<accession>A0ACC0CT69</accession>
<protein>
    <submittedName>
        <fullName evidence="1">MFS transporter</fullName>
    </submittedName>
</protein>
<evidence type="ECO:0000313" key="2">
    <source>
        <dbReference type="Proteomes" id="UP001497680"/>
    </source>
</evidence>
<evidence type="ECO:0000313" key="1">
    <source>
        <dbReference type="EMBL" id="KAI6083649.1"/>
    </source>
</evidence>